<dbReference type="AlphaFoldDB" id="A0A3L7A8S7"/>
<reference evidence="1 2" key="1">
    <citation type="submission" date="2018-10" db="EMBL/GenBank/DDBJ databases">
        <title>Xanthobacter tagetidis genome sequencing and assembly.</title>
        <authorList>
            <person name="Maclea K.S."/>
            <person name="Goen A.E."/>
            <person name="Fatima S.A."/>
        </authorList>
    </citation>
    <scope>NUCLEOTIDE SEQUENCE [LARGE SCALE GENOMIC DNA]</scope>
    <source>
        <strain evidence="1 2">ATCC 700314</strain>
    </source>
</reference>
<dbReference type="Proteomes" id="UP000269692">
    <property type="component" value="Unassembled WGS sequence"/>
</dbReference>
<evidence type="ECO:0000313" key="2">
    <source>
        <dbReference type="Proteomes" id="UP000269692"/>
    </source>
</evidence>
<dbReference type="InterPro" id="IPR009569">
    <property type="entry name" value="AA_synth_put"/>
</dbReference>
<protein>
    <submittedName>
        <fullName evidence="1">Amino acid synthesis family protein</fullName>
    </submittedName>
</protein>
<dbReference type="Pfam" id="PF06684">
    <property type="entry name" value="AA_synth"/>
    <property type="match status" value="1"/>
</dbReference>
<sequence length="257" mass="27231">MRTGMCSSSYQRWNLSSKSGPGVISENRIDGALVCICDLPIDKLSDKVIVGRPLKSSLREIRMQLNVRRTIVTVEDRNEAEGRKAAAPVRKVAVVAIVENPLAGKGYVDDLKPLIAASVDLGAFIAARAVEALGPHKAQSYGKAGIVGLAGYQEHANALLTTAFANPIRDAIGGGDAWISSMTKVAAPGTMIDVPMNHKDDVYVRSHYDGMSVVVPDGPQPDEVAIIFCLASGGRLNARVGGMTHDEVEARKAKASA</sequence>
<keyword evidence="2" id="KW-1185">Reference proteome</keyword>
<comment type="caution">
    <text evidence="1">The sequence shown here is derived from an EMBL/GenBank/DDBJ whole genome shotgun (WGS) entry which is preliminary data.</text>
</comment>
<dbReference type="Gene3D" id="3.30.1330.110">
    <property type="entry name" value="BB2672"/>
    <property type="match status" value="1"/>
</dbReference>
<gene>
    <name evidence="1" type="ORF">D9R14_15935</name>
</gene>
<dbReference type="InterPro" id="IPR035936">
    <property type="entry name" value="BB2672"/>
</dbReference>
<dbReference type="SUPFAM" id="SSF160519">
    <property type="entry name" value="BB2672-like"/>
    <property type="match status" value="1"/>
</dbReference>
<name>A0A3L7A8S7_9HYPH</name>
<dbReference type="OrthoDB" id="9803312at2"/>
<proteinExistence type="predicted"/>
<evidence type="ECO:0000313" key="1">
    <source>
        <dbReference type="EMBL" id="RLP75782.1"/>
    </source>
</evidence>
<accession>A0A3L7A8S7</accession>
<organism evidence="1 2">
    <name type="scientific">Xanthobacter tagetidis</name>
    <dbReference type="NCBI Taxonomy" id="60216"/>
    <lineage>
        <taxon>Bacteria</taxon>
        <taxon>Pseudomonadati</taxon>
        <taxon>Pseudomonadota</taxon>
        <taxon>Alphaproteobacteria</taxon>
        <taxon>Hyphomicrobiales</taxon>
        <taxon>Xanthobacteraceae</taxon>
        <taxon>Xanthobacter</taxon>
    </lineage>
</organism>
<dbReference type="EMBL" id="RCTF01000014">
    <property type="protein sequence ID" value="RLP75782.1"/>
    <property type="molecule type" value="Genomic_DNA"/>
</dbReference>